<dbReference type="InterPro" id="IPR014016">
    <property type="entry name" value="UvrD-like_ATP-bd"/>
</dbReference>
<dbReference type="Gene3D" id="3.40.50.300">
    <property type="entry name" value="P-loop containing nucleotide triphosphate hydrolases"/>
    <property type="match status" value="2"/>
</dbReference>
<gene>
    <name evidence="11" type="ORF">HMPREF2086_00149</name>
</gene>
<evidence type="ECO:0000256" key="6">
    <source>
        <dbReference type="ARBA" id="ARBA00034617"/>
    </source>
</evidence>
<dbReference type="InterPro" id="IPR027417">
    <property type="entry name" value="P-loop_NTPase"/>
</dbReference>
<dbReference type="GO" id="GO:0005524">
    <property type="term" value="F:ATP binding"/>
    <property type="evidence" value="ECO:0007669"/>
    <property type="project" value="UniProtKB-KW"/>
</dbReference>
<dbReference type="GO" id="GO:0016787">
    <property type="term" value="F:hydrolase activity"/>
    <property type="evidence" value="ECO:0007669"/>
    <property type="project" value="UniProtKB-KW"/>
</dbReference>
<dbReference type="EMBL" id="AZJI01000001">
    <property type="protein sequence ID" value="ETD24815.1"/>
    <property type="molecule type" value="Genomic_DNA"/>
</dbReference>
<dbReference type="InterPro" id="IPR000212">
    <property type="entry name" value="DNA_helicase_UvrD/REP"/>
</dbReference>
<keyword evidence="12" id="KW-1185">Reference proteome</keyword>
<evidence type="ECO:0000256" key="8">
    <source>
        <dbReference type="ARBA" id="ARBA00048988"/>
    </source>
</evidence>
<dbReference type="GO" id="GO:0000724">
    <property type="term" value="P:double-strand break repair via homologous recombination"/>
    <property type="evidence" value="ECO:0007669"/>
    <property type="project" value="TreeGrafter"/>
</dbReference>
<dbReference type="GO" id="GO:0043138">
    <property type="term" value="F:3'-5' DNA helicase activity"/>
    <property type="evidence" value="ECO:0007669"/>
    <property type="project" value="TreeGrafter"/>
</dbReference>
<comment type="catalytic activity">
    <reaction evidence="8">
        <text>ATP + H2O = ADP + phosphate + H(+)</text>
        <dbReference type="Rhea" id="RHEA:13065"/>
        <dbReference type="ChEBI" id="CHEBI:15377"/>
        <dbReference type="ChEBI" id="CHEBI:15378"/>
        <dbReference type="ChEBI" id="CHEBI:30616"/>
        <dbReference type="ChEBI" id="CHEBI:43474"/>
        <dbReference type="ChEBI" id="CHEBI:456216"/>
        <dbReference type="EC" id="5.6.2.4"/>
    </reaction>
</comment>
<dbReference type="GO" id="GO:0003677">
    <property type="term" value="F:DNA binding"/>
    <property type="evidence" value="ECO:0007669"/>
    <property type="project" value="InterPro"/>
</dbReference>
<evidence type="ECO:0000259" key="10">
    <source>
        <dbReference type="Pfam" id="PF13361"/>
    </source>
</evidence>
<evidence type="ECO:0000256" key="5">
    <source>
        <dbReference type="ARBA" id="ARBA00023235"/>
    </source>
</evidence>
<dbReference type="PATRIC" id="fig|1357400.3.peg.220"/>
<sequence>MKYDDIDFDSAERYARARLCEKVGNFKPLDKLNIFNLCEVLRFKCGFRDIKAGLDRFNKFLKSKKDFDDVKFWHRTIIKYLFQATLDKKLPITHDFYLKYYQMRKYERLEEKYDFILLDEAQDTNEIMLSIFLDNDCKKIFVGDTFQSIYGFNDSINAFEIVETNHHLSLSQSFRCKQEILDYASFFLEMFANKDFTPMRSGFSGDERITTRAYISRTNAEIARFLVDLYKSDSFEYKEYRLLKRVDSIFEPIWAIVHFKSSQFDKIPKRYSYIKDFNDFKELIEYIEEIGDAELKQAIKLLEEFEKIEISKIQNLAESLYANREAKNIITNAHQSKGLEFDEVVLGRDFFDLYEKQLEARREKEWEKFQQELNLFYVAITRAKKRLIDKSSNAELYVECNDWYYNSDVLILGL</sequence>
<evidence type="ECO:0000256" key="3">
    <source>
        <dbReference type="ARBA" id="ARBA00022806"/>
    </source>
</evidence>
<dbReference type="AlphaFoldDB" id="V8CCR7"/>
<dbReference type="EC" id="5.6.2.4" evidence="7"/>
<evidence type="ECO:0000256" key="7">
    <source>
        <dbReference type="ARBA" id="ARBA00034808"/>
    </source>
</evidence>
<dbReference type="OrthoDB" id="5318045at2"/>
<dbReference type="RefSeq" id="WP_023926817.1">
    <property type="nucleotide sequence ID" value="NZ_KI669454.1"/>
</dbReference>
<feature type="domain" description="UvrD-like helicase C-terminal" evidence="10">
    <location>
        <begin position="247"/>
        <end position="388"/>
    </location>
</feature>
<dbReference type="STRING" id="1357400.HMPREF2086_00149"/>
<dbReference type="Pfam" id="PF13361">
    <property type="entry name" value="UvrD_C"/>
    <property type="match status" value="1"/>
</dbReference>
<feature type="domain" description="UvrD-like helicase ATP-binding" evidence="9">
    <location>
        <begin position="106"/>
        <end position="155"/>
    </location>
</feature>
<accession>V8CCR7</accession>
<dbReference type="PANTHER" id="PTHR11070:SF30">
    <property type="entry name" value="F-BOX DNA HELICASE 1"/>
    <property type="match status" value="1"/>
</dbReference>
<dbReference type="eggNOG" id="COG0210">
    <property type="taxonomic scope" value="Bacteria"/>
</dbReference>
<evidence type="ECO:0000313" key="12">
    <source>
        <dbReference type="Proteomes" id="UP000018731"/>
    </source>
</evidence>
<dbReference type="InterPro" id="IPR014017">
    <property type="entry name" value="DNA_helicase_UvrD-like_C"/>
</dbReference>
<evidence type="ECO:0000313" key="11">
    <source>
        <dbReference type="EMBL" id="ETD24815.1"/>
    </source>
</evidence>
<proteinExistence type="predicted"/>
<dbReference type="Proteomes" id="UP000018731">
    <property type="component" value="Unassembled WGS sequence"/>
</dbReference>
<keyword evidence="5" id="KW-0413">Isomerase</keyword>
<comment type="catalytic activity">
    <reaction evidence="6">
        <text>Couples ATP hydrolysis with the unwinding of duplex DNA by translocating in the 3'-5' direction.</text>
        <dbReference type="EC" id="5.6.2.4"/>
    </reaction>
</comment>
<reference evidence="11 12" key="1">
    <citation type="journal article" date="2014" name="Genome Announc.">
        <title>Draft genome sequences of six enterohepatic helicobacter species isolated from humans and one from rhesus macaques.</title>
        <authorList>
            <person name="Shen Z."/>
            <person name="Sheh A."/>
            <person name="Young S.K."/>
            <person name="Abouelliel A."/>
            <person name="Ward D.V."/>
            <person name="Earl A.M."/>
            <person name="Fox J.G."/>
        </authorList>
    </citation>
    <scope>NUCLEOTIDE SEQUENCE [LARGE SCALE GENOMIC DNA]</scope>
    <source>
        <strain evidence="11 12">MIT 99-5501</strain>
    </source>
</reference>
<keyword evidence="4" id="KW-0067">ATP-binding</keyword>
<dbReference type="SUPFAM" id="SSF52540">
    <property type="entry name" value="P-loop containing nucleoside triphosphate hydrolases"/>
    <property type="match status" value="1"/>
</dbReference>
<keyword evidence="2" id="KW-0378">Hydrolase</keyword>
<dbReference type="Pfam" id="PF00580">
    <property type="entry name" value="UvrD-helicase"/>
    <property type="match status" value="1"/>
</dbReference>
<evidence type="ECO:0000256" key="1">
    <source>
        <dbReference type="ARBA" id="ARBA00022741"/>
    </source>
</evidence>
<dbReference type="HOGENOM" id="CLU_663541_0_0_7"/>
<organism evidence="11 12">
    <name type="scientific">Helicobacter macacae MIT 99-5501</name>
    <dbReference type="NCBI Taxonomy" id="1357400"/>
    <lineage>
        <taxon>Bacteria</taxon>
        <taxon>Pseudomonadati</taxon>
        <taxon>Campylobacterota</taxon>
        <taxon>Epsilonproteobacteria</taxon>
        <taxon>Campylobacterales</taxon>
        <taxon>Helicobacteraceae</taxon>
        <taxon>Helicobacter</taxon>
    </lineage>
</organism>
<dbReference type="PANTHER" id="PTHR11070">
    <property type="entry name" value="UVRD / RECB / PCRA DNA HELICASE FAMILY MEMBER"/>
    <property type="match status" value="1"/>
</dbReference>
<evidence type="ECO:0000256" key="4">
    <source>
        <dbReference type="ARBA" id="ARBA00022840"/>
    </source>
</evidence>
<comment type="caution">
    <text evidence="11">The sequence shown here is derived from an EMBL/GenBank/DDBJ whole genome shotgun (WGS) entry which is preliminary data.</text>
</comment>
<name>V8CCR7_9HELI</name>
<evidence type="ECO:0000259" key="9">
    <source>
        <dbReference type="Pfam" id="PF00580"/>
    </source>
</evidence>
<keyword evidence="1" id="KW-0547">Nucleotide-binding</keyword>
<dbReference type="GO" id="GO:0031297">
    <property type="term" value="P:replication fork processing"/>
    <property type="evidence" value="ECO:0007669"/>
    <property type="project" value="TreeGrafter"/>
</dbReference>
<keyword evidence="3" id="KW-0347">Helicase</keyword>
<protein>
    <recommendedName>
        <fullName evidence="7">DNA 3'-5' helicase</fullName>
        <ecNumber evidence="7">5.6.2.4</ecNumber>
    </recommendedName>
</protein>
<evidence type="ECO:0000256" key="2">
    <source>
        <dbReference type="ARBA" id="ARBA00022801"/>
    </source>
</evidence>